<gene>
    <name evidence="1" type="ORF">OWV82_007912</name>
</gene>
<keyword evidence="2" id="KW-1185">Reference proteome</keyword>
<evidence type="ECO:0000313" key="2">
    <source>
        <dbReference type="Proteomes" id="UP001164539"/>
    </source>
</evidence>
<comment type="caution">
    <text evidence="1">The sequence shown here is derived from an EMBL/GenBank/DDBJ whole genome shotgun (WGS) entry which is preliminary data.</text>
</comment>
<name>A0ACC1YAL8_MELAZ</name>
<organism evidence="1 2">
    <name type="scientific">Melia azedarach</name>
    <name type="common">Chinaberry tree</name>
    <dbReference type="NCBI Taxonomy" id="155640"/>
    <lineage>
        <taxon>Eukaryota</taxon>
        <taxon>Viridiplantae</taxon>
        <taxon>Streptophyta</taxon>
        <taxon>Embryophyta</taxon>
        <taxon>Tracheophyta</taxon>
        <taxon>Spermatophyta</taxon>
        <taxon>Magnoliopsida</taxon>
        <taxon>eudicotyledons</taxon>
        <taxon>Gunneridae</taxon>
        <taxon>Pentapetalae</taxon>
        <taxon>rosids</taxon>
        <taxon>malvids</taxon>
        <taxon>Sapindales</taxon>
        <taxon>Meliaceae</taxon>
        <taxon>Melia</taxon>
    </lineage>
</organism>
<proteinExistence type="predicted"/>
<reference evidence="1 2" key="1">
    <citation type="journal article" date="2023" name="Science">
        <title>Complex scaffold remodeling in plant triterpene biosynthesis.</title>
        <authorList>
            <person name="De La Pena R."/>
            <person name="Hodgson H."/>
            <person name="Liu J.C."/>
            <person name="Stephenson M.J."/>
            <person name="Martin A.C."/>
            <person name="Owen C."/>
            <person name="Harkess A."/>
            <person name="Leebens-Mack J."/>
            <person name="Jimenez L.E."/>
            <person name="Osbourn A."/>
            <person name="Sattely E.S."/>
        </authorList>
    </citation>
    <scope>NUCLEOTIDE SEQUENCE [LARGE SCALE GENOMIC DNA]</scope>
    <source>
        <strain evidence="2">cv. JPN11</strain>
        <tissue evidence="1">Leaf</tissue>
    </source>
</reference>
<sequence length="359" mass="40924">MEAKEIIFMSKGEGENSFAQNSSFTQRVAELSKPALERTVQSLITEDFRTNKVLNVVDLGCSSSPTSFSVMSTVIQNVKNKCQELNFQIPEFQFYLNDLPGNDFNTLFKGLPKLSERFTDVSCFFTGVPGSFHGRLFPSNSLHLVHSSYGVHWLSKMPRLRDEAGLPLNKGKIYISTTSPAAVKEAYLTHFKEDLSLFLKSRSQEMVRNGRVFFVIPGRPSADQFPIRESLYPWEPLAQSISSLVSEGVIEEEKLDAFDIPYYTPSQQEVRETVEKEGSFTMELLDKFVIEIGDENTWENVEKLSKNIRAFTESMISHHFGEEILDKLYDKFTQLSIQDSATSEQPYKIISFIIVLRRN</sequence>
<dbReference type="Proteomes" id="UP001164539">
    <property type="component" value="Chromosome 4"/>
</dbReference>
<protein>
    <submittedName>
        <fullName evidence="1">Methyltransferase</fullName>
    </submittedName>
</protein>
<keyword evidence="1" id="KW-0489">Methyltransferase</keyword>
<dbReference type="EMBL" id="CM051397">
    <property type="protein sequence ID" value="KAJ4720014.1"/>
    <property type="molecule type" value="Genomic_DNA"/>
</dbReference>
<accession>A0ACC1YAL8</accession>
<keyword evidence="1" id="KW-0808">Transferase</keyword>
<evidence type="ECO:0000313" key="1">
    <source>
        <dbReference type="EMBL" id="KAJ4720014.1"/>
    </source>
</evidence>